<evidence type="ECO:0000259" key="6">
    <source>
        <dbReference type="SMART" id="SM00560"/>
    </source>
</evidence>
<dbReference type="Gene3D" id="2.80.10.50">
    <property type="match status" value="1"/>
</dbReference>
<evidence type="ECO:0000259" key="5">
    <source>
        <dbReference type="SMART" id="SM00458"/>
    </source>
</evidence>
<dbReference type="PANTHER" id="PTHR46943:SF1">
    <property type="entry name" value="PENTRAXIN-RELATED PROTEIN PTX3"/>
    <property type="match status" value="1"/>
</dbReference>
<evidence type="ECO:0000313" key="7">
    <source>
        <dbReference type="EMBL" id="MCX3061560.1"/>
    </source>
</evidence>
<organism evidence="7 8">
    <name type="scientific">Streptomyces beihaiensis</name>
    <dbReference type="NCBI Taxonomy" id="2984495"/>
    <lineage>
        <taxon>Bacteria</taxon>
        <taxon>Bacillati</taxon>
        <taxon>Actinomycetota</taxon>
        <taxon>Actinomycetes</taxon>
        <taxon>Kitasatosporales</taxon>
        <taxon>Streptomycetaceae</taxon>
        <taxon>Streptomyces</taxon>
    </lineage>
</organism>
<dbReference type="Gene3D" id="2.60.120.200">
    <property type="match status" value="1"/>
</dbReference>
<dbReference type="Pfam" id="PF13385">
    <property type="entry name" value="Laminin_G_3"/>
    <property type="match status" value="1"/>
</dbReference>
<feature type="compositionally biased region" description="Polar residues" evidence="3">
    <location>
        <begin position="1107"/>
        <end position="1120"/>
    </location>
</feature>
<keyword evidence="1 4" id="KW-0732">Signal</keyword>
<sequence>MRRRTPLVAAFAGLVLGLPALPAAADAATTHPTDPMLAARQQAVDSGHSVRVDSKTTQTTAVEANPDGTFTETTHLLPVRVKKNGVWTKVDATLARNSDGTYSPAATPNAVTLSGGGTGPLVTLTHADGARMRLALPFELPAPQVTGDTALYKAVLPGVDLSVSVTDQGGFSDVLIVHDAAAAADPRLKSLTLAATTHGLSLKPTDSGGMRATEPDGTLAYTSPRPLMWDSSLGATALTTLPAAARKATDTGLATGGRAPASSAHGPGAGAVVDPVAMKTGSRGLTLTPDRSLLTGPNTTYPVYIDPYTNPVSSTAGHYDEVYSSSTCHNAPQYDKPQTGGEGVGYQRWGGSCGTGLERTYYAINTSGLHSSFVIYDAKIAISTTYAASWSCSQNQPITLHTTNAISSSTDWDSRPGTHDVAFPTVTTHVPSGANPNSSCSNHSATFTVTDEAQKIADQDGDGYNSSGTFGAQTNTWTIGLYGDESTSSSNNDYLRTSQTLTLTTKFDIKPNTPTSMHTVPAATGASSACTMSGDGWIGATTYSDAGSNVHLHANVTSNVSGELVAAHFHVWDRTVVDSSGNALSKSTPATSYLASGSDAWASIGFTLLDGHEYGWDVYSETNSTLHLKSSISGHCWFRTDLTAPDTPTVATNPSFPPVGSGPANPVVYAGSGKTTTFTIHGTDAAATDSTCSPNPCLASGIDHFLWKLDAPPTAADSTTAAVTSTSNGVATTTLTVPITTWGVHTLYVAGVDKAGNISTAPTSYTYTVPWNPATKATSGDVTGDGIPDLLTTTKGGNLLVVPGNTDPAQNALKTTAPTTSSYTGPLVAADTDHTPAGTSGDSWANYLIAHHGSLTGHDVDDLFALHTTTTPKQLYLVPNDINYATTTYGYSDYADNTSDVITKPSCQSFTPADRCSAANYTTDWNATSKIAAPGDVYGTGLADLITVENGRLWLYQGRSGGALVNPVLLGDGDWSDFDLLSPGTVDNTPTLWARNRWTGVLYTFPLTVDTTTYLPPLLHAPVSTPLQSAVTPSSGHLCLDVRGANTADGTPMQIYTCNGTHAQRFSLLSDNTLRVYGKCVTVAQGGTADHTLVELDHCTGSAAQQWQPSATGGLTNPQSGRCLDDPSASTTTSTQVQIYTCNGTAAQNWTSGANTGWDTNTAAALDTGVPTLDYPLIATDGDTTSPAGGPDGHPDLYTTDTSGQLLLHPGGALSNGVPTLTTPVSLGSVTDAARDWWNLDEGTGTTLTDSRGSLDATLTGDYTWATGTTHGTVLNLNGTTGYAATTGAAIDNSKSFSVSAWVKLNSLTSNSTFVSQSDTAGNANGFQLYYSSYAHAFAFNRHNDDTTGNSFSAAYGGTPTTGTWTHLVGVYDATTKQLSLYVNGHLAATKAYTGITWNASGDVQIGRRLYQGTYAEYTNGQLSDIRIYDTALPAADASATNDLPKAVRMS</sequence>
<name>A0ABT3TXM4_9ACTN</name>
<dbReference type="InterPro" id="IPR042837">
    <property type="entry name" value="PTX3"/>
</dbReference>
<dbReference type="RefSeq" id="WP_266601012.1">
    <property type="nucleotide sequence ID" value="NZ_JAPHNL010000222.1"/>
</dbReference>
<evidence type="ECO:0000256" key="1">
    <source>
        <dbReference type="ARBA" id="ARBA00022729"/>
    </source>
</evidence>
<dbReference type="EMBL" id="JAPHNL010000222">
    <property type="protein sequence ID" value="MCX3061560.1"/>
    <property type="molecule type" value="Genomic_DNA"/>
</dbReference>
<feature type="compositionally biased region" description="Low complexity" evidence="3">
    <location>
        <begin position="256"/>
        <end position="266"/>
    </location>
</feature>
<dbReference type="InterPro" id="IPR035992">
    <property type="entry name" value="Ricin_B-like_lectins"/>
</dbReference>
<dbReference type="InterPro" id="IPR006558">
    <property type="entry name" value="LamG-like"/>
</dbReference>
<feature type="signal peptide" evidence="4">
    <location>
        <begin position="1"/>
        <end position="27"/>
    </location>
</feature>
<feature type="chain" id="PRO_5047019255" evidence="4">
    <location>
        <begin position="28"/>
        <end position="1451"/>
    </location>
</feature>
<dbReference type="PANTHER" id="PTHR46943">
    <property type="entry name" value="PENTRAXIN-RELATED PROTEIN PTX3"/>
    <property type="match status" value="1"/>
</dbReference>
<dbReference type="Proteomes" id="UP001163064">
    <property type="component" value="Unassembled WGS sequence"/>
</dbReference>
<feature type="domain" description="Ricin B lectin" evidence="5">
    <location>
        <begin position="1028"/>
        <end position="1153"/>
    </location>
</feature>
<gene>
    <name evidence="7" type="ORF">OFY01_17685</name>
</gene>
<keyword evidence="8" id="KW-1185">Reference proteome</keyword>
<feature type="region of interest" description="Disordered" evidence="3">
    <location>
        <begin position="1107"/>
        <end position="1129"/>
    </location>
</feature>
<reference evidence="7" key="1">
    <citation type="submission" date="2022-10" db="EMBL/GenBank/DDBJ databases">
        <title>Streptomyces beihaiensis sp. nov., a chitin degrading actinobacterium, isolated from shrimp pond soil.</title>
        <authorList>
            <person name="Xie J."/>
            <person name="Shen N."/>
        </authorList>
    </citation>
    <scope>NUCLEOTIDE SEQUENCE</scope>
    <source>
        <strain evidence="7">GXMU-J5</strain>
    </source>
</reference>
<dbReference type="SMART" id="SM00560">
    <property type="entry name" value="LamGL"/>
    <property type="match status" value="1"/>
</dbReference>
<dbReference type="SUPFAM" id="SSF49899">
    <property type="entry name" value="Concanavalin A-like lectins/glucanases"/>
    <property type="match status" value="1"/>
</dbReference>
<comment type="caution">
    <text evidence="7">The sequence shown here is derived from an EMBL/GenBank/DDBJ whole genome shotgun (WGS) entry which is preliminary data.</text>
</comment>
<accession>A0ABT3TXM4</accession>
<evidence type="ECO:0000256" key="2">
    <source>
        <dbReference type="ARBA" id="ARBA00023157"/>
    </source>
</evidence>
<dbReference type="PROSITE" id="PS50231">
    <property type="entry name" value="RICIN_B_LECTIN"/>
    <property type="match status" value="1"/>
</dbReference>
<dbReference type="InterPro" id="IPR013320">
    <property type="entry name" value="ConA-like_dom_sf"/>
</dbReference>
<dbReference type="Pfam" id="PF00652">
    <property type="entry name" value="Ricin_B_lectin"/>
    <property type="match status" value="1"/>
</dbReference>
<dbReference type="SUPFAM" id="SSF50370">
    <property type="entry name" value="Ricin B-like lectins"/>
    <property type="match status" value="1"/>
</dbReference>
<evidence type="ECO:0000256" key="4">
    <source>
        <dbReference type="SAM" id="SignalP"/>
    </source>
</evidence>
<keyword evidence="2" id="KW-1015">Disulfide bond</keyword>
<protein>
    <submittedName>
        <fullName evidence="7">Ricin-type beta-trefoil lectin domain protein</fullName>
    </submittedName>
</protein>
<evidence type="ECO:0000256" key="3">
    <source>
        <dbReference type="SAM" id="MobiDB-lite"/>
    </source>
</evidence>
<dbReference type="CDD" id="cd23451">
    <property type="entry name" value="beta-trefoil_Ricin_laminarinase"/>
    <property type="match status" value="1"/>
</dbReference>
<dbReference type="InterPro" id="IPR000772">
    <property type="entry name" value="Ricin_B_lectin"/>
</dbReference>
<proteinExistence type="predicted"/>
<feature type="domain" description="LamG-like jellyroll fold" evidence="6">
    <location>
        <begin position="1295"/>
        <end position="1436"/>
    </location>
</feature>
<evidence type="ECO:0000313" key="8">
    <source>
        <dbReference type="Proteomes" id="UP001163064"/>
    </source>
</evidence>
<dbReference type="SMART" id="SM00458">
    <property type="entry name" value="RICIN"/>
    <property type="match status" value="1"/>
</dbReference>
<feature type="region of interest" description="Disordered" evidence="3">
    <location>
        <begin position="252"/>
        <end position="274"/>
    </location>
</feature>